<dbReference type="AlphaFoldDB" id="A0A078KRT4"/>
<gene>
    <name evidence="2" type="primary">setA_1</name>
    <name evidence="2" type="ORF">BN59_01432</name>
</gene>
<accession>A0A078KRT4</accession>
<organism evidence="2 3">
    <name type="scientific">Legionella massiliensis</name>
    <dbReference type="NCBI Taxonomy" id="1034943"/>
    <lineage>
        <taxon>Bacteria</taxon>
        <taxon>Pseudomonadati</taxon>
        <taxon>Pseudomonadota</taxon>
        <taxon>Gammaproteobacteria</taxon>
        <taxon>Legionellales</taxon>
        <taxon>Legionellaceae</taxon>
        <taxon>Legionella</taxon>
    </lineage>
</organism>
<evidence type="ECO:0000313" key="2">
    <source>
        <dbReference type="EMBL" id="CDZ77150.1"/>
    </source>
</evidence>
<name>A0A078KRT4_9GAMM</name>
<protein>
    <submittedName>
        <fullName evidence="2">Subversion of eukaryotic vesicle trafficking A</fullName>
    </submittedName>
</protein>
<evidence type="ECO:0000313" key="3">
    <source>
        <dbReference type="Proteomes" id="UP000044071"/>
    </source>
</evidence>
<dbReference type="OrthoDB" id="5643872at2"/>
<reference evidence="2 3" key="1">
    <citation type="submission" date="2014-06" db="EMBL/GenBank/DDBJ databases">
        <authorList>
            <person name="Urmite Genomes Urmite Genomes"/>
        </authorList>
    </citation>
    <scope>NUCLEOTIDE SEQUENCE [LARGE SCALE GENOMIC DNA]</scope>
</reference>
<feature type="region of interest" description="Disordered" evidence="1">
    <location>
        <begin position="136"/>
        <end position="157"/>
    </location>
</feature>
<dbReference type="Proteomes" id="UP000044071">
    <property type="component" value="Unassembled WGS sequence"/>
</dbReference>
<dbReference type="RefSeq" id="WP_043873545.1">
    <property type="nucleotide sequence ID" value="NZ_CCVW01000001.1"/>
</dbReference>
<dbReference type="EMBL" id="CCSB01000001">
    <property type="protein sequence ID" value="CDZ77150.1"/>
    <property type="molecule type" value="Genomic_DNA"/>
</dbReference>
<dbReference type="eggNOG" id="COG3774">
    <property type="taxonomic scope" value="Bacteria"/>
</dbReference>
<evidence type="ECO:0000256" key="1">
    <source>
        <dbReference type="SAM" id="MobiDB-lite"/>
    </source>
</evidence>
<keyword evidence="3" id="KW-1185">Reference proteome</keyword>
<proteinExistence type="predicted"/>
<sequence length="659" mass="74451">MKIRSKRSVGFQNVYTHEEALPKSIAQPEKKPFIILTLPADSSHINYLARNFPLFKQLGYSEIQGATQILTITSNRKVSLVINAILASPDYNHDENTELLSSLRSIEQRLAKPKNSKALPPKSKAQENYKPVNAPIVRESGAPEPSHSASKVTKGDGSPIEILKTEKSGRRITEIEAFNGMLFRLVLNDRTPKVRSVHDADGNRVGVLSRAIDNFQSLHDYYLKQQQLTGAMRSPPQADLVKAGIGRILAAAYFGEERDMHGGNVGYDPVAKIASKIDHDQASWPITSKYQNRNPNKVSTDLGEREYGVKPKDTFPITQRDISNFPHLVDAKPRNFPEWTDSRLLDLSGIENHPEFVKDVFSVFIKGALFDAKIYRAIAKETLQNPKFQERMVAHKTRRSEILKEELTKNEKFLDFLLDNPNIKDQIIAELGEYNNDYKEGSPLRLDLVDLANKFDELVQQTMDRVRVPLIAKTLFMTNYQPDQDINLYQYKATAIASDRKQTTIDNIRTTCNISENKAELIFNKIKKEWDTEPQNSKELVIERNAANALKEILNDIINLDGKLGVFGGKKRTLDDGREIKIPNGAAAIFDLYQQYQNNDNVSAVTTLNTIIAQASLSTAYQGHGWFNQRQTQTTDFYHNIIAIPQAAVENQIDNTLMI</sequence>